<evidence type="ECO:0000256" key="2">
    <source>
        <dbReference type="ARBA" id="ARBA00022729"/>
    </source>
</evidence>
<dbReference type="EMBL" id="JABEQH010000010">
    <property type="protein sequence ID" value="MBB2176074.1"/>
    <property type="molecule type" value="Genomic_DNA"/>
</dbReference>
<organism evidence="5 6">
    <name type="scientific">Gluconacetobacter johannae</name>
    <dbReference type="NCBI Taxonomy" id="112140"/>
    <lineage>
        <taxon>Bacteria</taxon>
        <taxon>Pseudomonadati</taxon>
        <taxon>Pseudomonadota</taxon>
        <taxon>Alphaproteobacteria</taxon>
        <taxon>Acetobacterales</taxon>
        <taxon>Acetobacteraceae</taxon>
        <taxon>Gluconacetobacter</taxon>
    </lineage>
</organism>
<dbReference type="Gene3D" id="2.30.30.760">
    <property type="match status" value="1"/>
</dbReference>
<evidence type="ECO:0000259" key="4">
    <source>
        <dbReference type="SMART" id="SM00858"/>
    </source>
</evidence>
<keyword evidence="2" id="KW-0732">Signal</keyword>
<comment type="caution">
    <text evidence="5">The sequence shown here is derived from an EMBL/GenBank/DDBJ whole genome shotgun (WGS) entry which is preliminary data.</text>
</comment>
<dbReference type="CDD" id="cd11614">
    <property type="entry name" value="SAF_CpaB_FlgA_like"/>
    <property type="match status" value="1"/>
</dbReference>
<dbReference type="PANTHER" id="PTHR36307:SF1">
    <property type="entry name" value="FLAGELLA BASAL BODY P-RING FORMATION PROTEIN FLGA"/>
    <property type="match status" value="1"/>
</dbReference>
<sequence>MTFCAAAVSAATLRSATVITSDVVRLSDLFADLEPQQDKVIGPAPGPGATIHVGGRQLIAIADQYGVDWLDQSPSAMATITRAGRVLDREFFAGLVQKSLPDIGPGPVSMDLADFHPITVASDDPKPVILSDVDWDQRTGRFSATVYRTHPTGDITQDSFLLTGTVRAPRRVLVFSHSLAAGAVISSSDVSIDESYTGYATAKIFMDGAEVEGMTLLHPVVAGEPVLERDLHRTLLVHKGDPILIAFTVPGVHLTATGRALEDGGSGQYVHALNLASSMIVTGRVANASEIEVDAGSGAVPSDPNMLRRLTASARANARSDLSIR</sequence>
<gene>
    <name evidence="5" type="primary">flgA</name>
    <name evidence="5" type="ORF">HLH21_09040</name>
</gene>
<keyword evidence="5" id="KW-0969">Cilium</keyword>
<accession>A0A7W4J7K9</accession>
<evidence type="ECO:0000313" key="5">
    <source>
        <dbReference type="EMBL" id="MBB2176074.1"/>
    </source>
</evidence>
<evidence type="ECO:0000313" key="6">
    <source>
        <dbReference type="Proteomes" id="UP000561066"/>
    </source>
</evidence>
<dbReference type="NCBIfam" id="TIGR03170">
    <property type="entry name" value="flgA_cterm"/>
    <property type="match status" value="1"/>
</dbReference>
<dbReference type="GO" id="GO:0044780">
    <property type="term" value="P:bacterial-type flagellum assembly"/>
    <property type="evidence" value="ECO:0007669"/>
    <property type="project" value="InterPro"/>
</dbReference>
<comment type="subcellular location">
    <subcellularLocation>
        <location evidence="1">Periplasm</location>
    </subcellularLocation>
</comment>
<dbReference type="InterPro" id="IPR013974">
    <property type="entry name" value="SAF"/>
</dbReference>
<keyword evidence="5" id="KW-0966">Cell projection</keyword>
<reference evidence="5 6" key="1">
    <citation type="submission" date="2020-04" db="EMBL/GenBank/DDBJ databases">
        <title>Description of novel Gluconacetobacter.</title>
        <authorList>
            <person name="Sombolestani A."/>
        </authorList>
    </citation>
    <scope>NUCLEOTIDE SEQUENCE [LARGE SCALE GENOMIC DNA]</scope>
    <source>
        <strain evidence="5 6">LMG 21312</strain>
    </source>
</reference>
<dbReference type="PANTHER" id="PTHR36307">
    <property type="entry name" value="FLAGELLA BASAL BODY P-RING FORMATION PROTEIN FLGA"/>
    <property type="match status" value="1"/>
</dbReference>
<keyword evidence="3" id="KW-0574">Periplasm</keyword>
<protein>
    <submittedName>
        <fullName evidence="5">Flagellar basal body P-ring formation protein FlgA</fullName>
    </submittedName>
</protein>
<dbReference type="InterPro" id="IPR017585">
    <property type="entry name" value="SAF_FlgA"/>
</dbReference>
<name>A0A7W4J7K9_9PROT</name>
<dbReference type="Pfam" id="PF13144">
    <property type="entry name" value="ChapFlgA"/>
    <property type="match status" value="1"/>
</dbReference>
<dbReference type="Proteomes" id="UP000561066">
    <property type="component" value="Unassembled WGS sequence"/>
</dbReference>
<dbReference type="InterPro" id="IPR039246">
    <property type="entry name" value="Flagellar_FlgA"/>
</dbReference>
<feature type="domain" description="SAF" evidence="4">
    <location>
        <begin position="170"/>
        <end position="232"/>
    </location>
</feature>
<evidence type="ECO:0000256" key="1">
    <source>
        <dbReference type="ARBA" id="ARBA00004418"/>
    </source>
</evidence>
<proteinExistence type="predicted"/>
<dbReference type="AlphaFoldDB" id="A0A7W4J7K9"/>
<keyword evidence="5" id="KW-0282">Flagellum</keyword>
<dbReference type="SMART" id="SM00858">
    <property type="entry name" value="SAF"/>
    <property type="match status" value="1"/>
</dbReference>
<evidence type="ECO:0000256" key="3">
    <source>
        <dbReference type="ARBA" id="ARBA00022764"/>
    </source>
</evidence>
<dbReference type="GO" id="GO:0042597">
    <property type="term" value="C:periplasmic space"/>
    <property type="evidence" value="ECO:0007669"/>
    <property type="project" value="UniProtKB-SubCell"/>
</dbReference>
<keyword evidence="6" id="KW-1185">Reference proteome</keyword>